<keyword evidence="5 9" id="KW-0229">DNA integration</keyword>
<dbReference type="InterPro" id="IPR023009">
    <property type="entry name" value="Tyrosine_recombinase_XerC/XerD"/>
</dbReference>
<evidence type="ECO:0000256" key="4">
    <source>
        <dbReference type="ARBA" id="ARBA00022829"/>
    </source>
</evidence>
<dbReference type="InterPro" id="IPR013762">
    <property type="entry name" value="Integrase-like_cat_sf"/>
</dbReference>
<dbReference type="NCBIfam" id="NF001399">
    <property type="entry name" value="PRK00283.1"/>
    <property type="match status" value="1"/>
</dbReference>
<accession>A0A968GFM3</accession>
<dbReference type="Pfam" id="PF00589">
    <property type="entry name" value="Phage_integrase"/>
    <property type="match status" value="1"/>
</dbReference>
<evidence type="ECO:0000256" key="1">
    <source>
        <dbReference type="ARBA" id="ARBA00004496"/>
    </source>
</evidence>
<dbReference type="SUPFAM" id="SSF47823">
    <property type="entry name" value="lambda integrase-like, N-terminal domain"/>
    <property type="match status" value="1"/>
</dbReference>
<dbReference type="PANTHER" id="PTHR30349">
    <property type="entry name" value="PHAGE INTEGRASE-RELATED"/>
    <property type="match status" value="1"/>
</dbReference>
<dbReference type="InterPro" id="IPR010998">
    <property type="entry name" value="Integrase_recombinase_N"/>
</dbReference>
<reference evidence="12" key="1">
    <citation type="submission" date="2020-03" db="EMBL/GenBank/DDBJ databases">
        <title>Spirochaetal bacteria isolated from arthropods constitute a novel genus Entomospira genus novum within the order Spirochaetales.</title>
        <authorList>
            <person name="Grana-Miraglia L."/>
            <person name="Sikutova S."/>
            <person name="Fingerle V."/>
            <person name="Sing A."/>
            <person name="Castillo-Ramirez S."/>
            <person name="Margos G."/>
            <person name="Rudolf I."/>
        </authorList>
    </citation>
    <scope>NUCLEOTIDE SEQUENCE</scope>
    <source>
        <strain evidence="12">BR149</strain>
    </source>
</reference>
<keyword evidence="2 9" id="KW-0963">Cytoplasm</keyword>
<feature type="active site" evidence="9">
    <location>
        <position position="278"/>
    </location>
</feature>
<feature type="active site" evidence="9">
    <location>
        <position position="252"/>
    </location>
</feature>
<keyword evidence="6 9" id="KW-0238">DNA-binding</keyword>
<dbReference type="InterPro" id="IPR004107">
    <property type="entry name" value="Integrase_SAM-like_N"/>
</dbReference>
<dbReference type="Gene3D" id="1.10.150.130">
    <property type="match status" value="1"/>
</dbReference>
<dbReference type="GO" id="GO:0007059">
    <property type="term" value="P:chromosome segregation"/>
    <property type="evidence" value="ECO:0007669"/>
    <property type="project" value="UniProtKB-UniRule"/>
</dbReference>
<dbReference type="GO" id="GO:0009037">
    <property type="term" value="F:tyrosine-based site-specific recombinase activity"/>
    <property type="evidence" value="ECO:0007669"/>
    <property type="project" value="UniProtKB-UniRule"/>
</dbReference>
<dbReference type="RefSeq" id="WP_167695739.1">
    <property type="nucleotide sequence ID" value="NZ_CP118181.1"/>
</dbReference>
<evidence type="ECO:0000259" key="11">
    <source>
        <dbReference type="PROSITE" id="PS51900"/>
    </source>
</evidence>
<evidence type="ECO:0000259" key="10">
    <source>
        <dbReference type="PROSITE" id="PS51898"/>
    </source>
</evidence>
<comment type="subunit">
    <text evidence="9">Forms a cyclic heterotetrameric complex composed of two molecules of XerC and two molecules of XerD.</text>
</comment>
<keyword evidence="8 9" id="KW-0131">Cell cycle</keyword>
<dbReference type="PROSITE" id="PS51900">
    <property type="entry name" value="CB"/>
    <property type="match status" value="1"/>
</dbReference>
<dbReference type="HAMAP" id="MF_01808">
    <property type="entry name" value="Recomb_XerC_XerD"/>
    <property type="match status" value="1"/>
</dbReference>
<dbReference type="PROSITE" id="PS51898">
    <property type="entry name" value="TYR_RECOMBINASE"/>
    <property type="match status" value="1"/>
</dbReference>
<evidence type="ECO:0000256" key="3">
    <source>
        <dbReference type="ARBA" id="ARBA00022618"/>
    </source>
</evidence>
<evidence type="ECO:0000256" key="2">
    <source>
        <dbReference type="ARBA" id="ARBA00022490"/>
    </source>
</evidence>
<evidence type="ECO:0000256" key="8">
    <source>
        <dbReference type="ARBA" id="ARBA00023306"/>
    </source>
</evidence>
<dbReference type="Gene3D" id="1.10.443.10">
    <property type="entry name" value="Intergrase catalytic core"/>
    <property type="match status" value="1"/>
</dbReference>
<dbReference type="GO" id="GO:0006313">
    <property type="term" value="P:DNA transposition"/>
    <property type="evidence" value="ECO:0007669"/>
    <property type="project" value="UniProtKB-UniRule"/>
</dbReference>
<dbReference type="InterPro" id="IPR002104">
    <property type="entry name" value="Integrase_catalytic"/>
</dbReference>
<evidence type="ECO:0000256" key="5">
    <source>
        <dbReference type="ARBA" id="ARBA00022908"/>
    </source>
</evidence>
<evidence type="ECO:0000256" key="6">
    <source>
        <dbReference type="ARBA" id="ARBA00023125"/>
    </source>
</evidence>
<keyword evidence="7 9" id="KW-0233">DNA recombination</keyword>
<dbReference type="EMBL" id="JAATLM010000001">
    <property type="protein sequence ID" value="NIZ69654.1"/>
    <property type="molecule type" value="Genomic_DNA"/>
</dbReference>
<name>A0A968GFM3_9SPIO</name>
<dbReference type="SUPFAM" id="SSF56349">
    <property type="entry name" value="DNA breaking-rejoining enzymes"/>
    <property type="match status" value="1"/>
</dbReference>
<organism evidence="12 13">
    <name type="scientific">Entomospira culicis</name>
    <dbReference type="NCBI Taxonomy" id="2719989"/>
    <lineage>
        <taxon>Bacteria</taxon>
        <taxon>Pseudomonadati</taxon>
        <taxon>Spirochaetota</taxon>
        <taxon>Spirochaetia</taxon>
        <taxon>Spirochaetales</taxon>
        <taxon>Spirochaetaceae</taxon>
        <taxon>Entomospira</taxon>
    </lineage>
</organism>
<feature type="domain" description="Core-binding (CB)" evidence="11">
    <location>
        <begin position="8"/>
        <end position="90"/>
    </location>
</feature>
<dbReference type="InterPro" id="IPR050090">
    <property type="entry name" value="Tyrosine_recombinase_XerCD"/>
</dbReference>
<gene>
    <name evidence="9" type="primary">xerC</name>
    <name evidence="12" type="ORF">HCT48_05435</name>
</gene>
<feature type="active site" evidence="9">
    <location>
        <position position="151"/>
    </location>
</feature>
<keyword evidence="13" id="KW-1185">Reference proteome</keyword>
<comment type="subcellular location">
    <subcellularLocation>
        <location evidence="1 9">Cytoplasm</location>
    </subcellularLocation>
</comment>
<dbReference type="GO" id="GO:0003677">
    <property type="term" value="F:DNA binding"/>
    <property type="evidence" value="ECO:0007669"/>
    <property type="project" value="UniProtKB-UniRule"/>
</dbReference>
<dbReference type="Pfam" id="PF02899">
    <property type="entry name" value="Phage_int_SAM_1"/>
    <property type="match status" value="1"/>
</dbReference>
<comment type="similarity">
    <text evidence="9">Belongs to the 'phage' integrase family. XerC subfamily.</text>
</comment>
<dbReference type="GO" id="GO:0005737">
    <property type="term" value="C:cytoplasm"/>
    <property type="evidence" value="ECO:0007669"/>
    <property type="project" value="UniProtKB-SubCell"/>
</dbReference>
<evidence type="ECO:0000256" key="7">
    <source>
        <dbReference type="ARBA" id="ARBA00023172"/>
    </source>
</evidence>
<dbReference type="InterPro" id="IPR011010">
    <property type="entry name" value="DNA_brk_join_enz"/>
</dbReference>
<sequence>MTHQLDQLSKKEILQLFEAEICLKERRSLATADVYLREVSFFLDYMERKQLSWDALTPPIIEAYLLTRELSSVSVAKAMSALRKFMQFLLYYDLVEHNPMALIKRPRIRRKNPEVVSEAQIDQLLSACDITTVLGLRDRTLYELMYSCGLRISEAVDLDVKNLSLKEGIIRVVGKGNKERIIPLGEEAIYWLERYLKESRRAILRIRKGTPYQRRSEDALFLNFRGYRISRKGIWLNLKKWATQEGIELKTHTLRHSFATHLLKNGADLRVVQELLGHVDIGTTEIYTHVDRQDLALAHHKFHPRSRNNL</sequence>
<keyword evidence="3 9" id="KW-0132">Cell division</keyword>
<protein>
    <recommendedName>
        <fullName evidence="9">Tyrosine recombinase XerC</fullName>
    </recommendedName>
</protein>
<dbReference type="InterPro" id="IPR044068">
    <property type="entry name" value="CB"/>
</dbReference>
<dbReference type="Proteomes" id="UP000778951">
    <property type="component" value="Unassembled WGS sequence"/>
</dbReference>
<feature type="active site" evidence="9">
    <location>
        <position position="175"/>
    </location>
</feature>
<dbReference type="CDD" id="cd00798">
    <property type="entry name" value="INT_XerDC_C"/>
    <property type="match status" value="1"/>
</dbReference>
<dbReference type="PANTHER" id="PTHR30349:SF81">
    <property type="entry name" value="TYROSINE RECOMBINASE XERC"/>
    <property type="match status" value="1"/>
</dbReference>
<dbReference type="AlphaFoldDB" id="A0A968GFM3"/>
<proteinExistence type="inferred from homology"/>
<feature type="domain" description="Tyr recombinase" evidence="10">
    <location>
        <begin position="111"/>
        <end position="300"/>
    </location>
</feature>
<dbReference type="GO" id="GO:0051301">
    <property type="term" value="P:cell division"/>
    <property type="evidence" value="ECO:0007669"/>
    <property type="project" value="UniProtKB-KW"/>
</dbReference>
<evidence type="ECO:0000256" key="9">
    <source>
        <dbReference type="HAMAP-Rule" id="MF_01808"/>
    </source>
</evidence>
<comment type="caution">
    <text evidence="12">The sequence shown here is derived from an EMBL/GenBank/DDBJ whole genome shotgun (WGS) entry which is preliminary data.</text>
</comment>
<feature type="active site" evidence="9">
    <location>
        <position position="255"/>
    </location>
</feature>
<keyword evidence="4 9" id="KW-0159">Chromosome partition</keyword>
<evidence type="ECO:0000313" key="13">
    <source>
        <dbReference type="Proteomes" id="UP000778951"/>
    </source>
</evidence>
<evidence type="ECO:0000313" key="12">
    <source>
        <dbReference type="EMBL" id="NIZ69654.1"/>
    </source>
</evidence>
<feature type="active site" description="O-(3'-phospho-DNA)-tyrosine intermediate" evidence="9">
    <location>
        <position position="287"/>
    </location>
</feature>
<comment type="function">
    <text evidence="9">Site-specific tyrosine recombinase, which acts by catalyzing the cutting and rejoining of the recombining DNA molecules. The XerC-XerD complex is essential to convert dimers of the bacterial chromosome into monomers to permit their segregation at cell division. It also contributes to the segregational stability of plasmids.</text>
</comment>